<dbReference type="Proteomes" id="UP001595867">
    <property type="component" value="Unassembled WGS sequence"/>
</dbReference>
<sequence length="435" mass="46596">MMEYHRITDGRFADLASGLGGPAAVDDLAGARHSKNLLLLGYVVEAWRGDEARQVTDVLIAADRHRPEAIAEVISDPFVGAWLAATARRIRGLESSDIPLDDDLAQLGALAAAAAVRAGIDAETHTRTRGGVVTLPTIGTARPGADGAAVVRVSGDRIAVTTGGVTVGSGDQDWQPVRLLTARRDDLAVAVPLEDANPYRGCYHAPPAERLGTSDVRRWQELFTAAWELLAALLPERATELATGLRAVVPLVTEDVGEARSGTARDAFGAVGTTLPRSGADFVVTLVHEFQHSKLSALLDLMSLHVPGGPERHFAPWREDPRPTGGLVQGVYAFLGVADTWRALRAVSGLEREATREFAFARLQLDVGLRALEQSRELTARGREFVGHLRAPVDRLMGEAVPAAVAAEAAELLAQRRHAWGRYSRVVTSPRSSSR</sequence>
<evidence type="ECO:0000313" key="1">
    <source>
        <dbReference type="EMBL" id="MFC4071856.1"/>
    </source>
</evidence>
<dbReference type="RefSeq" id="WP_378072733.1">
    <property type="nucleotide sequence ID" value="NZ_JBHSBL010000029.1"/>
</dbReference>
<keyword evidence="2" id="KW-1185">Reference proteome</keyword>
<reference evidence="2" key="1">
    <citation type="journal article" date="2019" name="Int. J. Syst. Evol. Microbiol.">
        <title>The Global Catalogue of Microorganisms (GCM) 10K type strain sequencing project: providing services to taxonomists for standard genome sequencing and annotation.</title>
        <authorList>
            <consortium name="The Broad Institute Genomics Platform"/>
            <consortium name="The Broad Institute Genome Sequencing Center for Infectious Disease"/>
            <person name="Wu L."/>
            <person name="Ma J."/>
        </authorList>
    </citation>
    <scope>NUCLEOTIDE SEQUENCE [LARGE SCALE GENOMIC DNA]</scope>
    <source>
        <strain evidence="2">TBRC 5832</strain>
    </source>
</reference>
<dbReference type="NCBIfam" id="TIGR04267">
    <property type="entry name" value="mod_HExxH"/>
    <property type="match status" value="1"/>
</dbReference>
<proteinExistence type="predicted"/>
<dbReference type="InterPro" id="IPR026337">
    <property type="entry name" value="AKG_HExxH"/>
</dbReference>
<organism evidence="1 2">
    <name type="scientific">Actinoplanes subglobosus</name>
    <dbReference type="NCBI Taxonomy" id="1547892"/>
    <lineage>
        <taxon>Bacteria</taxon>
        <taxon>Bacillati</taxon>
        <taxon>Actinomycetota</taxon>
        <taxon>Actinomycetes</taxon>
        <taxon>Micromonosporales</taxon>
        <taxon>Micromonosporaceae</taxon>
        <taxon>Actinoplanes</taxon>
    </lineage>
</organism>
<name>A0ABV8J6T2_9ACTN</name>
<dbReference type="EMBL" id="JBHSBL010000029">
    <property type="protein sequence ID" value="MFC4071856.1"/>
    <property type="molecule type" value="Genomic_DNA"/>
</dbReference>
<accession>A0ABV8J6T2</accession>
<protein>
    <submittedName>
        <fullName evidence="1">HEXXH motif domain-containing protein</fullName>
    </submittedName>
</protein>
<comment type="caution">
    <text evidence="1">The sequence shown here is derived from an EMBL/GenBank/DDBJ whole genome shotgun (WGS) entry which is preliminary data.</text>
</comment>
<gene>
    <name evidence="1" type="ORF">ACFO0C_43545</name>
</gene>
<evidence type="ECO:0000313" key="2">
    <source>
        <dbReference type="Proteomes" id="UP001595867"/>
    </source>
</evidence>